<name>A0A4U5PE76_STECR</name>
<organism evidence="2 3">
    <name type="scientific">Steinernema carpocapsae</name>
    <name type="common">Entomopathogenic nematode</name>
    <dbReference type="NCBI Taxonomy" id="34508"/>
    <lineage>
        <taxon>Eukaryota</taxon>
        <taxon>Metazoa</taxon>
        <taxon>Ecdysozoa</taxon>
        <taxon>Nematoda</taxon>
        <taxon>Chromadorea</taxon>
        <taxon>Rhabditida</taxon>
        <taxon>Tylenchina</taxon>
        <taxon>Panagrolaimomorpha</taxon>
        <taxon>Strongyloidoidea</taxon>
        <taxon>Steinernematidae</taxon>
        <taxon>Steinernema</taxon>
    </lineage>
</organism>
<gene>
    <name evidence="2" type="ORF">L596_009037</name>
</gene>
<dbReference type="Proteomes" id="UP000298663">
    <property type="component" value="Unassembled WGS sequence"/>
</dbReference>
<evidence type="ECO:0000256" key="1">
    <source>
        <dbReference type="SAM" id="Phobius"/>
    </source>
</evidence>
<feature type="transmembrane region" description="Helical" evidence="1">
    <location>
        <begin position="101"/>
        <end position="125"/>
    </location>
</feature>
<keyword evidence="3" id="KW-1185">Reference proteome</keyword>
<evidence type="ECO:0000313" key="2">
    <source>
        <dbReference type="EMBL" id="TKR94797.1"/>
    </source>
</evidence>
<dbReference type="AlphaFoldDB" id="A0A4U5PE76"/>
<keyword evidence="1" id="KW-0472">Membrane</keyword>
<reference evidence="2 3" key="1">
    <citation type="journal article" date="2015" name="Genome Biol.">
        <title>Comparative genomics of Steinernema reveals deeply conserved gene regulatory networks.</title>
        <authorList>
            <person name="Dillman A.R."/>
            <person name="Macchietto M."/>
            <person name="Porter C.F."/>
            <person name="Rogers A."/>
            <person name="Williams B."/>
            <person name="Antoshechkin I."/>
            <person name="Lee M.M."/>
            <person name="Goodwin Z."/>
            <person name="Lu X."/>
            <person name="Lewis E.E."/>
            <person name="Goodrich-Blair H."/>
            <person name="Stock S.P."/>
            <person name="Adams B.J."/>
            <person name="Sternberg P.W."/>
            <person name="Mortazavi A."/>
        </authorList>
    </citation>
    <scope>NUCLEOTIDE SEQUENCE [LARGE SCALE GENOMIC DNA]</scope>
    <source>
        <strain evidence="2 3">ALL</strain>
    </source>
</reference>
<protein>
    <submittedName>
        <fullName evidence="2">Uncharacterized protein</fullName>
    </submittedName>
</protein>
<feature type="transmembrane region" description="Helical" evidence="1">
    <location>
        <begin position="60"/>
        <end position="81"/>
    </location>
</feature>
<evidence type="ECO:0000313" key="3">
    <source>
        <dbReference type="Proteomes" id="UP000298663"/>
    </source>
</evidence>
<comment type="caution">
    <text evidence="2">The sequence shown here is derived from an EMBL/GenBank/DDBJ whole genome shotgun (WGS) entry which is preliminary data.</text>
</comment>
<dbReference type="EMBL" id="AZBU02000002">
    <property type="protein sequence ID" value="TKR94797.1"/>
    <property type="molecule type" value="Genomic_DNA"/>
</dbReference>
<reference evidence="2 3" key="2">
    <citation type="journal article" date="2019" name="G3 (Bethesda)">
        <title>Hybrid Assembly of the Genome of the Entomopathogenic Nematode Steinernema carpocapsae Identifies the X-Chromosome.</title>
        <authorList>
            <person name="Serra L."/>
            <person name="Macchietto M."/>
            <person name="Macias-Munoz A."/>
            <person name="McGill C.J."/>
            <person name="Rodriguez I.M."/>
            <person name="Rodriguez B."/>
            <person name="Murad R."/>
            <person name="Mortazavi A."/>
        </authorList>
    </citation>
    <scope>NUCLEOTIDE SEQUENCE [LARGE SCALE GENOMIC DNA]</scope>
    <source>
        <strain evidence="2 3">ALL</strain>
    </source>
</reference>
<accession>A0A4U5PE76</accession>
<keyword evidence="1" id="KW-1133">Transmembrane helix</keyword>
<sequence>MRTVAAAMRSDCFRFEIWISDIRSRSRQNADQTVSLISRATHPRTSRLSKSVGWSTMKTLFCFSVFALLAFAASATNPGNVVKYLQREVKCRLHVTSHDDLLFLIAAIIYVVLSCLLLAVSILYFHAVVRKASEHVKAAEEKANLVMDAVLVALVPVEVLKRIGSYQEDKTDKKKNRARMSSRVDVRISNIAKNKGDLDFSLSHAEDNRAR</sequence>
<keyword evidence="1" id="KW-0812">Transmembrane</keyword>
<proteinExistence type="predicted"/>